<feature type="transmembrane region" description="Helical" evidence="5">
    <location>
        <begin position="85"/>
        <end position="116"/>
    </location>
</feature>
<dbReference type="AlphaFoldDB" id="A0A0W0S6G1"/>
<sequence>MNSQYLDKYVVTQMVIGLVILLLTPLMSVHSLILQIIGSVFFIIGFLILIIAAKQLGAALTPVVTPKQNTQLVTSGIYGIVRHPIYAGVIAMAIGWSVFWGALLSFITSLILIIFFDFKAKKEEILLSKKYSEYEQYKSKVKKKIIPFIY</sequence>
<dbReference type="Gene3D" id="1.20.120.1630">
    <property type="match status" value="1"/>
</dbReference>
<accession>A0A0W0S6G1</accession>
<evidence type="ECO:0000313" key="6">
    <source>
        <dbReference type="EMBL" id="KTC79148.1"/>
    </source>
</evidence>
<dbReference type="GO" id="GO:0012505">
    <property type="term" value="C:endomembrane system"/>
    <property type="evidence" value="ECO:0007669"/>
    <property type="project" value="UniProtKB-SubCell"/>
</dbReference>
<reference evidence="6 8" key="1">
    <citation type="submission" date="2015-11" db="EMBL/GenBank/DDBJ databases">
        <title>Genomic analysis of 38 Legionella species identifies large and diverse effector repertoires.</title>
        <authorList>
            <person name="Burstein D."/>
            <person name="Amaro F."/>
            <person name="Zusman T."/>
            <person name="Lifshitz Z."/>
            <person name="Cohen O."/>
            <person name="Gilbert J.A."/>
            <person name="Pupko T."/>
            <person name="Shuman H.A."/>
            <person name="Segal G."/>
        </authorList>
    </citation>
    <scope>NUCLEOTIDE SEQUENCE [LARGE SCALE GENOMIC DNA]</scope>
    <source>
        <strain evidence="6 8">ORW</strain>
    </source>
</reference>
<evidence type="ECO:0000256" key="1">
    <source>
        <dbReference type="ARBA" id="ARBA00004127"/>
    </source>
</evidence>
<evidence type="ECO:0000256" key="5">
    <source>
        <dbReference type="SAM" id="Phobius"/>
    </source>
</evidence>
<evidence type="ECO:0000256" key="4">
    <source>
        <dbReference type="ARBA" id="ARBA00023136"/>
    </source>
</evidence>
<feature type="transmembrane region" description="Helical" evidence="5">
    <location>
        <begin position="6"/>
        <end position="25"/>
    </location>
</feature>
<dbReference type="EMBL" id="LR134173">
    <property type="protein sequence ID" value="VEB36654.1"/>
    <property type="molecule type" value="Genomic_DNA"/>
</dbReference>
<dbReference type="Proteomes" id="UP000277577">
    <property type="component" value="Chromosome"/>
</dbReference>
<dbReference type="InterPro" id="IPR036259">
    <property type="entry name" value="MFS_trans_sf"/>
</dbReference>
<evidence type="ECO:0000256" key="3">
    <source>
        <dbReference type="ARBA" id="ARBA00022989"/>
    </source>
</evidence>
<dbReference type="PANTHER" id="PTHR12714">
    <property type="entry name" value="PROTEIN-S ISOPRENYLCYSTEINE O-METHYLTRANSFERASE"/>
    <property type="match status" value="1"/>
</dbReference>
<dbReference type="EMBL" id="LNXW01000013">
    <property type="protein sequence ID" value="KTC79148.1"/>
    <property type="molecule type" value="Genomic_DNA"/>
</dbReference>
<dbReference type="InterPro" id="IPR007318">
    <property type="entry name" value="Phopholipid_MeTrfase"/>
</dbReference>
<feature type="transmembrane region" description="Helical" evidence="5">
    <location>
        <begin position="32"/>
        <end position="53"/>
    </location>
</feature>
<dbReference type="PATRIC" id="fig|28084.5.peg.1271"/>
<proteinExistence type="predicted"/>
<dbReference type="STRING" id="28084.Lche_1168"/>
<keyword evidence="6" id="KW-0489">Methyltransferase</keyword>
<dbReference type="GO" id="GO:0008168">
    <property type="term" value="F:methyltransferase activity"/>
    <property type="evidence" value="ECO:0007669"/>
    <property type="project" value="UniProtKB-KW"/>
</dbReference>
<gene>
    <name evidence="6" type="ORF">Lche_1168</name>
    <name evidence="7" type="ORF">NCTC11976_01819</name>
</gene>
<keyword evidence="2 5" id="KW-0812">Transmembrane</keyword>
<keyword evidence="6" id="KW-0808">Transferase</keyword>
<keyword evidence="4 5" id="KW-0472">Membrane</keyword>
<evidence type="ECO:0000313" key="9">
    <source>
        <dbReference type="Proteomes" id="UP000277577"/>
    </source>
</evidence>
<organism evidence="6 8">
    <name type="scientific">Legionella cherrii</name>
    <dbReference type="NCBI Taxonomy" id="28084"/>
    <lineage>
        <taxon>Bacteria</taxon>
        <taxon>Pseudomonadati</taxon>
        <taxon>Pseudomonadota</taxon>
        <taxon>Gammaproteobacteria</taxon>
        <taxon>Legionellales</taxon>
        <taxon>Legionellaceae</taxon>
        <taxon>Legionella</taxon>
    </lineage>
</organism>
<name>A0A0W0S6G1_9GAMM</name>
<dbReference type="Proteomes" id="UP000054921">
    <property type="component" value="Unassembled WGS sequence"/>
</dbReference>
<dbReference type="Pfam" id="PF04191">
    <property type="entry name" value="PEMT"/>
    <property type="match status" value="1"/>
</dbReference>
<dbReference type="GO" id="GO:0032259">
    <property type="term" value="P:methylation"/>
    <property type="evidence" value="ECO:0007669"/>
    <property type="project" value="UniProtKB-KW"/>
</dbReference>
<keyword evidence="9" id="KW-1185">Reference proteome</keyword>
<evidence type="ECO:0000313" key="7">
    <source>
        <dbReference type="EMBL" id="VEB36654.1"/>
    </source>
</evidence>
<reference evidence="7 9" key="2">
    <citation type="submission" date="2018-12" db="EMBL/GenBank/DDBJ databases">
        <authorList>
            <consortium name="Pathogen Informatics"/>
        </authorList>
    </citation>
    <scope>NUCLEOTIDE SEQUENCE [LARGE SCALE GENOMIC DNA]</scope>
    <source>
        <strain evidence="7 9">NCTC11976</strain>
    </source>
</reference>
<keyword evidence="3 5" id="KW-1133">Transmembrane helix</keyword>
<evidence type="ECO:0000313" key="8">
    <source>
        <dbReference type="Proteomes" id="UP000054921"/>
    </source>
</evidence>
<dbReference type="SUPFAM" id="SSF103473">
    <property type="entry name" value="MFS general substrate transporter"/>
    <property type="match status" value="1"/>
</dbReference>
<protein>
    <submittedName>
        <fullName evidence="6 7">S-isoprenylcysteine methyltransferase</fullName>
    </submittedName>
</protein>
<evidence type="ECO:0000256" key="2">
    <source>
        <dbReference type="ARBA" id="ARBA00022692"/>
    </source>
</evidence>
<comment type="subcellular location">
    <subcellularLocation>
        <location evidence="1">Endomembrane system</location>
        <topology evidence="1">Multi-pass membrane protein</topology>
    </subcellularLocation>
</comment>
<dbReference type="PANTHER" id="PTHR12714:SF24">
    <property type="entry name" value="SLR1182 PROTEIN"/>
    <property type="match status" value="1"/>
</dbReference>